<dbReference type="OrthoDB" id="5339562at2759"/>
<keyword evidence="3" id="KW-1185">Reference proteome</keyword>
<feature type="region of interest" description="Disordered" evidence="1">
    <location>
        <begin position="243"/>
        <end position="386"/>
    </location>
</feature>
<gene>
    <name evidence="2" type="ORF">H072_3370</name>
</gene>
<comment type="caution">
    <text evidence="2">The sequence shown here is derived from an EMBL/GenBank/DDBJ whole genome shotgun (WGS) entry which is preliminary data.</text>
</comment>
<organism evidence="2 3">
    <name type="scientific">Dactylellina haptotyla (strain CBS 200.50)</name>
    <name type="common">Nematode-trapping fungus</name>
    <name type="synonym">Monacrosporium haptotylum</name>
    <dbReference type="NCBI Taxonomy" id="1284197"/>
    <lineage>
        <taxon>Eukaryota</taxon>
        <taxon>Fungi</taxon>
        <taxon>Dikarya</taxon>
        <taxon>Ascomycota</taxon>
        <taxon>Pezizomycotina</taxon>
        <taxon>Orbiliomycetes</taxon>
        <taxon>Orbiliales</taxon>
        <taxon>Orbiliaceae</taxon>
        <taxon>Dactylellina</taxon>
    </lineage>
</organism>
<dbReference type="HOGENOM" id="CLU_518704_0_0_1"/>
<evidence type="ECO:0000256" key="1">
    <source>
        <dbReference type="SAM" id="MobiDB-lite"/>
    </source>
</evidence>
<dbReference type="AlphaFoldDB" id="S8AI77"/>
<dbReference type="Proteomes" id="UP000015100">
    <property type="component" value="Unassembled WGS sequence"/>
</dbReference>
<feature type="compositionally biased region" description="Polar residues" evidence="1">
    <location>
        <begin position="343"/>
        <end position="356"/>
    </location>
</feature>
<accession>S8AI77</accession>
<reference evidence="3" key="2">
    <citation type="submission" date="2013-04" db="EMBL/GenBank/DDBJ databases">
        <title>Genomic mechanisms accounting for the adaptation to parasitism in nematode-trapping fungi.</title>
        <authorList>
            <person name="Ahren D.G."/>
        </authorList>
    </citation>
    <scope>NUCLEOTIDE SEQUENCE [LARGE SCALE GENOMIC DNA]</scope>
    <source>
        <strain evidence="3">CBS 200.50</strain>
    </source>
</reference>
<proteinExistence type="predicted"/>
<reference evidence="2 3" key="1">
    <citation type="journal article" date="2013" name="PLoS Genet.">
        <title>Genomic mechanisms accounting for the adaptation to parasitism in nematode-trapping fungi.</title>
        <authorList>
            <person name="Meerupati T."/>
            <person name="Andersson K.M."/>
            <person name="Friman E."/>
            <person name="Kumar D."/>
            <person name="Tunlid A."/>
            <person name="Ahren D."/>
        </authorList>
    </citation>
    <scope>NUCLEOTIDE SEQUENCE [LARGE SCALE GENOMIC DNA]</scope>
    <source>
        <strain evidence="2 3">CBS 200.50</strain>
    </source>
</reference>
<evidence type="ECO:0000313" key="2">
    <source>
        <dbReference type="EMBL" id="EPS42599.1"/>
    </source>
</evidence>
<feature type="compositionally biased region" description="Polar residues" evidence="1">
    <location>
        <begin position="268"/>
        <end position="282"/>
    </location>
</feature>
<name>S8AI77_DACHA</name>
<sequence>MSTKTAYSSNNVLAHRDPVNLPHGVNVTENTTILVRLAPDTVTLDIPFNRVTTWNRLIQTIYEIYLRNNPSSCQLTLEDALHYIQIKNDRTGGLILPELWPDFIKPQVRIAAVFNGPFLSPPWNLGCELIKREEEDTDMMDNTVSCVIEPKFGGYIEAADWRKPNRLIGPALNKHEDSEYFHLLPAPLLPTSFTFTPSFTTAWAPMQSEKSHLRHPANMNGSSFVSEVFAESLLVPRAVSQEPMAEAMRDTSMSPPPPVTFRNPFPASNLTGSSPSQATPLNIPQRFTPIRQVPASDVRSRTESYSPECSHQAKELNQRPIKRKREDDSRMDLLEPSRKSKSPFHSSESNGSLSRSHSVDIDPPLSARRLATPVSSRTRKSSDANSNKTVVLHQKILLLDAINAGEMVKIIKTKDGDLIAIRDDEEPEEFMERRESNASIISLPPKKEKGLEVSKTARKRAIDEAQTEELVRIWSGGGPEPPAKRTRANHYDKLSVDQKHKIAKFVHEQHIIRIDHFTNPVIQEWKTRTIPEADLKQTEDYISEIASNKYSDNAKRKEAYRLFMEHHNHSHKSSPLLSAHPKP</sequence>
<dbReference type="OMA" id="EQHIIRI"/>
<feature type="compositionally biased region" description="Basic and acidic residues" evidence="1">
    <location>
        <begin position="324"/>
        <end position="338"/>
    </location>
</feature>
<dbReference type="EMBL" id="AQGS01000107">
    <property type="protein sequence ID" value="EPS42599.1"/>
    <property type="molecule type" value="Genomic_DNA"/>
</dbReference>
<evidence type="ECO:0000313" key="3">
    <source>
        <dbReference type="Proteomes" id="UP000015100"/>
    </source>
</evidence>
<protein>
    <submittedName>
        <fullName evidence="2">Uncharacterized protein</fullName>
    </submittedName>
</protein>